<dbReference type="STRING" id="410332.SAMN04488550_4446"/>
<evidence type="ECO:0000313" key="1">
    <source>
        <dbReference type="EMBL" id="GAC80995.1"/>
    </source>
</evidence>
<evidence type="ECO:0000313" key="2">
    <source>
        <dbReference type="Proteomes" id="UP000035009"/>
    </source>
</evidence>
<dbReference type="EMBL" id="BAOP01000025">
    <property type="protein sequence ID" value="GAC80995.1"/>
    <property type="molecule type" value="Genomic_DNA"/>
</dbReference>
<protein>
    <recommendedName>
        <fullName evidence="3">Peptidase M16 C-terminal domain-containing protein</fullName>
    </recommendedName>
</protein>
<sequence>MTRHVDVDRHVIAAIGPGDDLGVVHIVVHLPEGVNVDAALTAVASGSRFTELSTRGFLVGLARRDGSVIATCTAPAADIVCAAEQLDAGLADLEAADAPDGGEPVSACRSVADLAHGRLVFSSAPTCGDRPARRVVVESRREVIVVAPRLSGSDRARIAALGRDVPAPERRSVVGLTPTPTPLTCAAESAQALTVTHLLPPAPTTSMTNSVLVAAVAGFAGAALADRLGRQLGASYSVDAALRFHGGRQLIQVSVGMREGGAELILDEVAAFFDDAPRRLSAPGLMDAARGHVSGAFAVAASTTPGLADALLSFVVNGLPADLAVGAPAAASRVDADDVRRHAHSLSSRTWAAVLSGRGVASPSTFDDSRTR</sequence>
<dbReference type="InterPro" id="IPR011249">
    <property type="entry name" value="Metalloenz_LuxS/M16"/>
</dbReference>
<dbReference type="Proteomes" id="UP000035009">
    <property type="component" value="Unassembled WGS sequence"/>
</dbReference>
<proteinExistence type="predicted"/>
<keyword evidence="2" id="KW-1185">Reference proteome</keyword>
<reference evidence="1 2" key="1">
    <citation type="submission" date="2013-02" db="EMBL/GenBank/DDBJ databases">
        <title>Whole genome shotgun sequence of Gordonia malaquae NBRC 108250.</title>
        <authorList>
            <person name="Yoshida I."/>
            <person name="Hosoyama A."/>
            <person name="Tsuchikane K."/>
            <person name="Ando Y."/>
            <person name="Baba S."/>
            <person name="Ohji S."/>
            <person name="Hamada M."/>
            <person name="Tamura T."/>
            <person name="Yamazoe A."/>
            <person name="Yamazaki S."/>
            <person name="Fujita N."/>
        </authorList>
    </citation>
    <scope>NUCLEOTIDE SEQUENCE [LARGE SCALE GENOMIC DNA]</scope>
    <source>
        <strain evidence="1 2">NBRC 108250</strain>
    </source>
</reference>
<comment type="caution">
    <text evidence="1">The sequence shown here is derived from an EMBL/GenBank/DDBJ whole genome shotgun (WGS) entry which is preliminary data.</text>
</comment>
<evidence type="ECO:0008006" key="3">
    <source>
        <dbReference type="Google" id="ProtNLM"/>
    </source>
</evidence>
<gene>
    <name evidence="1" type="ORF">GM1_025_00430</name>
</gene>
<accession>M3UMB2</accession>
<dbReference type="SUPFAM" id="SSF63411">
    <property type="entry name" value="LuxS/MPP-like metallohydrolase"/>
    <property type="match status" value="1"/>
</dbReference>
<dbReference type="AlphaFoldDB" id="M3UMB2"/>
<dbReference type="Gene3D" id="3.30.830.10">
    <property type="entry name" value="Metalloenzyme, LuxS/M16 peptidase-like"/>
    <property type="match status" value="1"/>
</dbReference>
<name>M3UMB2_GORML</name>
<dbReference type="RefSeq" id="WP_008380401.1">
    <property type="nucleotide sequence ID" value="NZ_BAOP01000025.1"/>
</dbReference>
<organism evidence="1 2">
    <name type="scientific">Gordonia malaquae NBRC 108250</name>
    <dbReference type="NCBI Taxonomy" id="1223542"/>
    <lineage>
        <taxon>Bacteria</taxon>
        <taxon>Bacillati</taxon>
        <taxon>Actinomycetota</taxon>
        <taxon>Actinomycetes</taxon>
        <taxon>Mycobacteriales</taxon>
        <taxon>Gordoniaceae</taxon>
        <taxon>Gordonia</taxon>
    </lineage>
</organism>
<dbReference type="GO" id="GO:0046872">
    <property type="term" value="F:metal ion binding"/>
    <property type="evidence" value="ECO:0007669"/>
    <property type="project" value="InterPro"/>
</dbReference>